<proteinExistence type="predicted"/>
<evidence type="ECO:0000313" key="2">
    <source>
        <dbReference type="EMBL" id="GMF27218.1"/>
    </source>
</evidence>
<feature type="region of interest" description="Disordered" evidence="1">
    <location>
        <begin position="17"/>
        <end position="99"/>
    </location>
</feature>
<protein>
    <submittedName>
        <fullName evidence="2">Unnamed protein product</fullName>
    </submittedName>
</protein>
<reference evidence="2" key="1">
    <citation type="submission" date="2023-04" db="EMBL/GenBank/DDBJ databases">
        <title>Phytophthora lilii NBRC 32176.</title>
        <authorList>
            <person name="Ichikawa N."/>
            <person name="Sato H."/>
            <person name="Tonouchi N."/>
        </authorList>
    </citation>
    <scope>NUCLEOTIDE SEQUENCE</scope>
    <source>
        <strain evidence="2">NBRC 32176</strain>
    </source>
</reference>
<sequence length="149" mass="16502">MLGEVCPCRSCAFRSKQMSSPALTRESTRAQHTNSVSDRNKRLVAAEYQASASKSEIPNRMLPGRTRAATPSIPTPRKSKAAPRAQRSTGSYDVSGDPDENFSEVITRALRGYQSYQLNHVELELNTRSNVCLDLSSSLSRSKHAFQRV</sequence>
<dbReference type="AlphaFoldDB" id="A0A9W6U8F9"/>
<keyword evidence="3" id="KW-1185">Reference proteome</keyword>
<name>A0A9W6U8F9_9STRA</name>
<gene>
    <name evidence="2" type="ORF">Plil01_001138100</name>
</gene>
<organism evidence="2 3">
    <name type="scientific">Phytophthora lilii</name>
    <dbReference type="NCBI Taxonomy" id="2077276"/>
    <lineage>
        <taxon>Eukaryota</taxon>
        <taxon>Sar</taxon>
        <taxon>Stramenopiles</taxon>
        <taxon>Oomycota</taxon>
        <taxon>Peronosporomycetes</taxon>
        <taxon>Peronosporales</taxon>
        <taxon>Peronosporaceae</taxon>
        <taxon>Phytophthora</taxon>
    </lineage>
</organism>
<accession>A0A9W6U8F9</accession>
<evidence type="ECO:0000256" key="1">
    <source>
        <dbReference type="SAM" id="MobiDB-lite"/>
    </source>
</evidence>
<comment type="caution">
    <text evidence="2">The sequence shown here is derived from an EMBL/GenBank/DDBJ whole genome shotgun (WGS) entry which is preliminary data.</text>
</comment>
<dbReference type="EMBL" id="BSXW01000650">
    <property type="protein sequence ID" value="GMF27218.1"/>
    <property type="molecule type" value="Genomic_DNA"/>
</dbReference>
<dbReference type="Proteomes" id="UP001165083">
    <property type="component" value="Unassembled WGS sequence"/>
</dbReference>
<evidence type="ECO:0000313" key="3">
    <source>
        <dbReference type="Proteomes" id="UP001165083"/>
    </source>
</evidence>